<dbReference type="Gene3D" id="2.60.120.330">
    <property type="entry name" value="B-lactam Antibiotic, Isopenicillin N Synthase, Chain"/>
    <property type="match status" value="1"/>
</dbReference>
<dbReference type="RefSeq" id="WP_064716402.1">
    <property type="nucleotide sequence ID" value="NZ_JMTM01000070.1"/>
</dbReference>
<dbReference type="AlphaFoldDB" id="A0A199XNQ5"/>
<dbReference type="GO" id="GO:0016491">
    <property type="term" value="F:oxidoreductase activity"/>
    <property type="evidence" value="ECO:0007669"/>
    <property type="project" value="UniProtKB-KW"/>
</dbReference>
<reference evidence="2 3" key="1">
    <citation type="submission" date="2016-06" db="EMBL/GenBank/DDBJ databases">
        <title>Draft genome sequence of Flavobacterium succinicans strain DD5b.</title>
        <authorList>
            <person name="Poehlein A."/>
            <person name="Daniel R."/>
            <person name="Simeonova D.D."/>
        </authorList>
    </citation>
    <scope>NUCLEOTIDE SEQUENCE [LARGE SCALE GENOMIC DNA]</scope>
    <source>
        <strain evidence="2 3">DD5b</strain>
    </source>
</reference>
<accession>A0A199XNQ5</accession>
<dbReference type="EC" id="1.14.11.-" evidence="2"/>
<protein>
    <submittedName>
        <fullName evidence="2">L-proline cis-4-hydroxylase</fullName>
        <ecNumber evidence="2">1.14.11.-</ecNumber>
    </submittedName>
</protein>
<dbReference type="OrthoDB" id="1441538at2"/>
<comment type="caution">
    <text evidence="2">The sequence shown here is derived from an EMBL/GenBank/DDBJ whole genome shotgun (WGS) entry which is preliminary data.</text>
</comment>
<dbReference type="InterPro" id="IPR027443">
    <property type="entry name" value="IPNS-like_sf"/>
</dbReference>
<sequence>MDALIRHIKFELSFDVSKLQNDLQKILDNSWVKHYNKKGYDGSWTSIALQSVNGKSDAIYAFDQSTNELLPTEILAQCPYFTHVIDSLLFKKTTVRLLKLSAGAVIKPHQDHCLGYEDGCFRMHIPIVTNPLVEFILDNERLHMNAGECWYIDANFTHSVANKGTQDRIHLVIDGIRNDWTDALFFAHATAEEFIKPEPVISKAQKLQIIEELKKLNTPAANAIIAQWQNEL</sequence>
<name>A0A199XNQ5_9FLAO</name>
<keyword evidence="3" id="KW-1185">Reference proteome</keyword>
<organism evidence="2 3">
    <name type="scientific">Flavobacterium succinicans</name>
    <dbReference type="NCBI Taxonomy" id="29536"/>
    <lineage>
        <taxon>Bacteria</taxon>
        <taxon>Pseudomonadati</taxon>
        <taxon>Bacteroidota</taxon>
        <taxon>Flavobacteriia</taxon>
        <taxon>Flavobacteriales</taxon>
        <taxon>Flavobacteriaceae</taxon>
        <taxon>Flavobacterium</taxon>
    </lineage>
</organism>
<dbReference type="EMBL" id="JMTM01000070">
    <property type="protein sequence ID" value="OAZ02979.1"/>
    <property type="molecule type" value="Genomic_DNA"/>
</dbReference>
<evidence type="ECO:0000259" key="1">
    <source>
        <dbReference type="Pfam" id="PF05118"/>
    </source>
</evidence>
<dbReference type="Proteomes" id="UP000093807">
    <property type="component" value="Unassembled WGS sequence"/>
</dbReference>
<dbReference type="SUPFAM" id="SSF51197">
    <property type="entry name" value="Clavaminate synthase-like"/>
    <property type="match status" value="1"/>
</dbReference>
<gene>
    <name evidence="2" type="ORF">FLB_26530</name>
</gene>
<evidence type="ECO:0000313" key="3">
    <source>
        <dbReference type="Proteomes" id="UP000093807"/>
    </source>
</evidence>
<evidence type="ECO:0000313" key="2">
    <source>
        <dbReference type="EMBL" id="OAZ02979.1"/>
    </source>
</evidence>
<dbReference type="Pfam" id="PF05118">
    <property type="entry name" value="Asp_Arg_Hydrox"/>
    <property type="match status" value="1"/>
</dbReference>
<dbReference type="InterPro" id="IPR007803">
    <property type="entry name" value="Asp/Arg/Pro-Hydrxlase"/>
</dbReference>
<feature type="domain" description="Aspartyl/asparaginy/proline hydroxylase" evidence="1">
    <location>
        <begin position="16"/>
        <end position="177"/>
    </location>
</feature>
<dbReference type="PATRIC" id="fig|29536.5.peg.2749"/>
<keyword evidence="2" id="KW-0560">Oxidoreductase</keyword>
<proteinExistence type="predicted"/>